<dbReference type="InterPro" id="IPR014001">
    <property type="entry name" value="Helicase_ATP-bd"/>
</dbReference>
<dbReference type="Pfam" id="PF04851">
    <property type="entry name" value="ResIII"/>
    <property type="match status" value="1"/>
</dbReference>
<feature type="region of interest" description="Disordered" evidence="10">
    <location>
        <begin position="1073"/>
        <end position="1100"/>
    </location>
</feature>
<feature type="compositionally biased region" description="Polar residues" evidence="10">
    <location>
        <begin position="139"/>
        <end position="149"/>
    </location>
</feature>
<dbReference type="PROSITE" id="PS51192">
    <property type="entry name" value="HELICASE_ATP_BIND_1"/>
    <property type="match status" value="1"/>
</dbReference>
<feature type="compositionally biased region" description="Basic and acidic residues" evidence="10">
    <location>
        <begin position="230"/>
        <end position="242"/>
    </location>
</feature>
<proteinExistence type="predicted"/>
<feature type="compositionally biased region" description="Low complexity" evidence="10">
    <location>
        <begin position="26"/>
        <end position="40"/>
    </location>
</feature>
<protein>
    <recommendedName>
        <fullName evidence="7">DNA 3'-5' helicase</fullName>
        <ecNumber evidence="7">5.6.2.4</ecNumber>
    </recommendedName>
</protein>
<evidence type="ECO:0000256" key="5">
    <source>
        <dbReference type="ARBA" id="ARBA00023235"/>
    </source>
</evidence>
<feature type="compositionally biased region" description="Basic and acidic residues" evidence="10">
    <location>
        <begin position="150"/>
        <end position="159"/>
    </location>
</feature>
<evidence type="ECO:0000256" key="4">
    <source>
        <dbReference type="ARBA" id="ARBA00022840"/>
    </source>
</evidence>
<dbReference type="EMBL" id="QGKV02000832">
    <property type="protein sequence ID" value="KAF3542581.1"/>
    <property type="molecule type" value="Genomic_DNA"/>
</dbReference>
<keyword evidence="13" id="KW-1185">Reference proteome</keyword>
<feature type="region of interest" description="Disordered" evidence="10">
    <location>
        <begin position="676"/>
        <end position="767"/>
    </location>
</feature>
<evidence type="ECO:0000256" key="3">
    <source>
        <dbReference type="ARBA" id="ARBA00022806"/>
    </source>
</evidence>
<dbReference type="Proteomes" id="UP000266723">
    <property type="component" value="Unassembled WGS sequence"/>
</dbReference>
<evidence type="ECO:0000256" key="8">
    <source>
        <dbReference type="ARBA" id="ARBA00048988"/>
    </source>
</evidence>
<evidence type="ECO:0000256" key="10">
    <source>
        <dbReference type="SAM" id="MobiDB-lite"/>
    </source>
</evidence>
<keyword evidence="5" id="KW-0413">Isomerase</keyword>
<dbReference type="InterPro" id="IPR027417">
    <property type="entry name" value="P-loop_NTPase"/>
</dbReference>
<sequence length="1813" mass="201641">MTLSQRLLVADAHRMIRDESADRVEVGSSDVSGSGSDASSQTSRHSRRARRGIPFDQIDCRPTIYHPGGIFEELSPLPPELLLDWESRLPVVLGPRKSRMSLFTRKQQKLLDEARKMDGVPDLSALLKGKLQLLSKKSTPANVQASTSSDGDRASKEGAPDLVDEGVGAEPPTSSPKKKKKKSRKSKRRATEELPLEEIASLDETSEDLEARKRKGGRKRPYEGATSSVDHGEAPAVEREGAAEDPVETNPSEGVPEDHPRKKKRSIEAEPCPSDVEAALVEVVTRDGVSPETPPEKIKVSTQGSDPVASERSAPDRSARKGSRSESSIVKRGRIEFPDRVEFSYDETTTLILKPLRCAELTRQIRGGTKEMPQLEALYFMSEYIDAASSRARSDGSMNFLVEKYDSALKQTMIQLGSSEKLAQARLKAIVRVREEHKKANEKAAREKEILRVKFEELEGKLKSAGAARKELTLENTRLEQATANLEKDKAELREERDAAVEKLIRERQRLRDSRGLEATRERERVEAAMIEKANRCFVRVRDHFTRFEALGKAKDLYGQASVTKKCLEMIRASGTEIPQEMIDIFAEQEKFYEAEATKLCVGPLSDSDLTLSPLGLPSRFVEDRFRASFDPYGSNVNLIRPEMASQIITSPEITGEPTEEPLVDETLVPAEHVEVPDGGDLEERPENENLEEVPGKDNLEIGNTPVREEETENVGIEDPVLISDSSSEGREDGEGEDDRVEGTSLSQPVEEDPTAAATEDPVGPSALGTPEETLLLYQWTYFHFIGKSLFSSRLLDLRVVVFLICTCNLSKRWNVSVRVPPAGGTGAVGSKERFRGNAGVVVTTYNMVAYGGKRSEESEKIIEEMWGLLLMDEVHVVPAQMFRKVISITKSHCKLGLTATLVREDEKITDLNFLIGPKLCEANWLDLVKGGFSANVQCAEVWCPMTKEFFAEYLKKENFKKKQFRASLGLDAKGRVHKPGRNSLKAGSLVSGAAVSVNLWVRFIRIAGSDAREKGKGIADSPSSTRDASSTDSPLDDFNLIHRDALRDTENMTLSQRLLVADAHRMIRDEGADRAGVGSSDVSGSGSDASSQTSRHSRRARRWIPFDQVDCRPTIYHPGGIFEELSPLSPELLRDPRAHHLLWPDLSREWIRRQEARIARVYWESRPPVVLGPRRSRLSLFTRKQQKLLDKARKMDGVPDLSALLKGKLQLLSKKSTPANVHASTSPDGDWASKEGAPDLVDEGVGAEPPTSSPKKKKRKSRKSKKRVTEELPLEEIASLDETSEGLEARKEKGGRKRPYEGATSSVYHGEAPAVEREGAAEDPVETNPSEGVPEDRPRKKKKRSIEAEPRPSDGEAALVEVVTGDGVSPETPPEKRKVSMQGSDPVTSERSAPDPSARKGSRSESSIVKRGRIEFSDRVEFSYDEMTPLILNPLRCAELTRQIRGGTKEMPQLEDLYFKSEYIDAASSRARSDGSMNFLVEKYDSALKQTMIQLGSSEKLAQARLKAIERVREEHKKANEKAVKEKEILRVKFEELEGKLKSAGAAWKELTRENTRLEQATANLEKEKVELLEERDAAVEKLIRERQRLRDSRSLEFTRERERVEAAMIDNANRCFVRVRDHFTHLEALGRAKNLYGQASGTKKCLEMIRASGTEIPQEMIDVFAEQEKIYEAEAMKLCVGPLSDSDLTLSPLGLPSRFVEDRFRGSFDPYGSNVNLIRPETASQIITSLEITGEPTEEPLVDVTSIPAEHVEVPEGGDLGECPENEDLEEVPGKDNFEIGNTPVREEETENVGIEDPVFVSDSSSEGRED</sequence>
<feature type="coiled-coil region" evidence="9">
    <location>
        <begin position="1503"/>
        <end position="1594"/>
    </location>
</feature>
<dbReference type="PANTHER" id="PTHR11274">
    <property type="entry name" value="RAD25/XP-B DNA REPAIR HELICASE"/>
    <property type="match status" value="1"/>
</dbReference>
<feature type="region of interest" description="Disordered" evidence="10">
    <location>
        <begin position="20"/>
        <end position="51"/>
    </location>
</feature>
<feature type="region of interest" description="Disordered" evidence="10">
    <location>
        <begin position="1014"/>
        <end position="1035"/>
    </location>
</feature>
<dbReference type="InterPro" id="IPR032438">
    <property type="entry name" value="ERCC3_RAD25_C"/>
</dbReference>
<evidence type="ECO:0000313" key="12">
    <source>
        <dbReference type="EMBL" id="KAF3542581.1"/>
    </source>
</evidence>
<feature type="compositionally biased region" description="Polar residues" evidence="10">
    <location>
        <begin position="1022"/>
        <end position="1034"/>
    </location>
</feature>
<feature type="region of interest" description="Disordered" evidence="10">
    <location>
        <begin position="1216"/>
        <end position="1409"/>
    </location>
</feature>
<feature type="compositionally biased region" description="Polar residues" evidence="10">
    <location>
        <begin position="1382"/>
        <end position="1392"/>
    </location>
</feature>
<feature type="compositionally biased region" description="Basic and acidic residues" evidence="10">
    <location>
        <begin position="676"/>
        <end position="700"/>
    </location>
</feature>
<feature type="region of interest" description="Disordered" evidence="10">
    <location>
        <begin position="137"/>
        <end position="329"/>
    </location>
</feature>
<feature type="coiled-coil region" evidence="9">
    <location>
        <begin position="430"/>
        <end position="510"/>
    </location>
</feature>
<feature type="compositionally biased region" description="Basic residues" evidence="10">
    <location>
        <begin position="176"/>
        <end position="188"/>
    </location>
</feature>
<feature type="compositionally biased region" description="Basic residues" evidence="10">
    <location>
        <begin position="1255"/>
        <end position="1267"/>
    </location>
</feature>
<organism evidence="12 13">
    <name type="scientific">Brassica cretica</name>
    <name type="common">Mustard</name>
    <dbReference type="NCBI Taxonomy" id="69181"/>
    <lineage>
        <taxon>Eukaryota</taxon>
        <taxon>Viridiplantae</taxon>
        <taxon>Streptophyta</taxon>
        <taxon>Embryophyta</taxon>
        <taxon>Tracheophyta</taxon>
        <taxon>Spermatophyta</taxon>
        <taxon>Magnoliopsida</taxon>
        <taxon>eudicotyledons</taxon>
        <taxon>Gunneridae</taxon>
        <taxon>Pentapetalae</taxon>
        <taxon>rosids</taxon>
        <taxon>malvids</taxon>
        <taxon>Brassicales</taxon>
        <taxon>Brassicaceae</taxon>
        <taxon>Brassiceae</taxon>
        <taxon>Brassica</taxon>
    </lineage>
</organism>
<comment type="catalytic activity">
    <reaction evidence="6">
        <text>Couples ATP hydrolysis with the unwinding of duplex DNA by translocating in the 3'-5' direction.</text>
        <dbReference type="EC" id="5.6.2.4"/>
    </reaction>
</comment>
<feature type="compositionally biased region" description="Acidic residues" evidence="10">
    <location>
        <begin position="194"/>
        <end position="208"/>
    </location>
</feature>
<evidence type="ECO:0000256" key="9">
    <source>
        <dbReference type="SAM" id="Coils"/>
    </source>
</evidence>
<keyword evidence="9" id="KW-0175">Coiled coil</keyword>
<evidence type="ECO:0000256" key="2">
    <source>
        <dbReference type="ARBA" id="ARBA00022801"/>
    </source>
</evidence>
<keyword evidence="3" id="KW-0347">Helicase</keyword>
<reference evidence="12 13" key="1">
    <citation type="journal article" date="2020" name="BMC Genomics">
        <title>Intraspecific diversification of the crop wild relative Brassica cretica Lam. using demographic model selection.</title>
        <authorList>
            <person name="Kioukis A."/>
            <person name="Michalopoulou V.A."/>
            <person name="Briers L."/>
            <person name="Pirintsos S."/>
            <person name="Studholme D.J."/>
            <person name="Pavlidis P."/>
            <person name="Sarris P.F."/>
        </authorList>
    </citation>
    <scope>NUCLEOTIDE SEQUENCE [LARGE SCALE GENOMIC DNA]</scope>
    <source>
        <strain evidence="13">cv. PFS-1207/04</strain>
    </source>
</reference>
<keyword evidence="1" id="KW-0547">Nucleotide-binding</keyword>
<dbReference type="EC" id="5.6.2.4" evidence="7"/>
<comment type="caution">
    <text evidence="12">The sequence shown here is derived from an EMBL/GenBank/DDBJ whole genome shotgun (WGS) entry which is preliminary data.</text>
</comment>
<dbReference type="Pfam" id="PF16203">
    <property type="entry name" value="ERCC3_RAD25_C"/>
    <property type="match status" value="1"/>
</dbReference>
<feature type="domain" description="Helicase ATP-binding" evidence="11">
    <location>
        <begin position="809"/>
        <end position="920"/>
    </location>
</feature>
<evidence type="ECO:0000256" key="6">
    <source>
        <dbReference type="ARBA" id="ARBA00034617"/>
    </source>
</evidence>
<accession>A0ABQ7BT74</accession>
<feature type="compositionally biased region" description="Basic and acidic residues" evidence="10">
    <location>
        <begin position="1346"/>
        <end position="1355"/>
    </location>
</feature>
<evidence type="ECO:0000256" key="1">
    <source>
        <dbReference type="ARBA" id="ARBA00022741"/>
    </source>
</evidence>
<feature type="compositionally biased region" description="Acidic residues" evidence="10">
    <location>
        <begin position="1764"/>
        <end position="1773"/>
    </location>
</feature>
<dbReference type="PANTHER" id="PTHR11274:SF0">
    <property type="entry name" value="GENERAL TRANSCRIPTION AND DNA REPAIR FACTOR IIH HELICASE SUBUNIT XPB"/>
    <property type="match status" value="1"/>
</dbReference>
<keyword evidence="4" id="KW-0067">ATP-binding</keyword>
<feature type="region of interest" description="Disordered" evidence="10">
    <location>
        <begin position="1756"/>
        <end position="1813"/>
    </location>
</feature>
<comment type="catalytic activity">
    <reaction evidence="8">
        <text>ATP + H2O = ADP + phosphate + H(+)</text>
        <dbReference type="Rhea" id="RHEA:13065"/>
        <dbReference type="ChEBI" id="CHEBI:15377"/>
        <dbReference type="ChEBI" id="CHEBI:15378"/>
        <dbReference type="ChEBI" id="CHEBI:30616"/>
        <dbReference type="ChEBI" id="CHEBI:43474"/>
        <dbReference type="ChEBI" id="CHEBI:456216"/>
        <dbReference type="EC" id="5.6.2.4"/>
    </reaction>
</comment>
<feature type="compositionally biased region" description="Polar residues" evidence="10">
    <location>
        <begin position="1218"/>
        <end position="1228"/>
    </location>
</feature>
<dbReference type="InterPro" id="IPR006935">
    <property type="entry name" value="Helicase/UvrB_N"/>
</dbReference>
<evidence type="ECO:0000256" key="7">
    <source>
        <dbReference type="ARBA" id="ARBA00034808"/>
    </source>
</evidence>
<evidence type="ECO:0000313" key="13">
    <source>
        <dbReference type="Proteomes" id="UP000266723"/>
    </source>
</evidence>
<dbReference type="InterPro" id="IPR050615">
    <property type="entry name" value="ATP-dep_DNA_Helicase"/>
</dbReference>
<feature type="compositionally biased region" description="Acidic residues" evidence="10">
    <location>
        <begin position="1273"/>
        <end position="1286"/>
    </location>
</feature>
<dbReference type="Gene3D" id="3.40.50.300">
    <property type="entry name" value="P-loop containing nucleotide triphosphate hydrolases"/>
    <property type="match status" value="1"/>
</dbReference>
<dbReference type="SUPFAM" id="SSF52540">
    <property type="entry name" value="P-loop containing nucleoside triphosphate hydrolases"/>
    <property type="match status" value="1"/>
</dbReference>
<feature type="compositionally biased region" description="Low complexity" evidence="10">
    <location>
        <begin position="1076"/>
        <end position="1092"/>
    </location>
</feature>
<keyword evidence="2" id="KW-0378">Hydrolase</keyword>
<evidence type="ECO:0000259" key="11">
    <source>
        <dbReference type="PROSITE" id="PS51192"/>
    </source>
</evidence>
<name>A0ABQ7BT74_BRACR</name>
<gene>
    <name evidence="12" type="ORF">DY000_02009851</name>
</gene>